<feature type="compositionally biased region" description="Basic residues" evidence="1">
    <location>
        <begin position="62"/>
        <end position="73"/>
    </location>
</feature>
<reference evidence="2 3" key="1">
    <citation type="submission" date="2024-01" db="EMBL/GenBank/DDBJ databases">
        <title>A draft genome for the cacao thread blight pathogen Marasmiellus scandens.</title>
        <authorList>
            <person name="Baruah I.K."/>
            <person name="Leung J."/>
            <person name="Bukari Y."/>
            <person name="Amoako-Attah I."/>
            <person name="Meinhardt L.W."/>
            <person name="Bailey B.A."/>
            <person name="Cohen S.P."/>
        </authorList>
    </citation>
    <scope>NUCLEOTIDE SEQUENCE [LARGE SCALE GENOMIC DNA]</scope>
    <source>
        <strain evidence="2 3">GH-19</strain>
    </source>
</reference>
<comment type="caution">
    <text evidence="2">The sequence shown here is derived from an EMBL/GenBank/DDBJ whole genome shotgun (WGS) entry which is preliminary data.</text>
</comment>
<dbReference type="EMBL" id="JBANRG010000002">
    <property type="protein sequence ID" value="KAK7470548.1"/>
    <property type="molecule type" value="Genomic_DNA"/>
</dbReference>
<organism evidence="2 3">
    <name type="scientific">Marasmiellus scandens</name>
    <dbReference type="NCBI Taxonomy" id="2682957"/>
    <lineage>
        <taxon>Eukaryota</taxon>
        <taxon>Fungi</taxon>
        <taxon>Dikarya</taxon>
        <taxon>Basidiomycota</taxon>
        <taxon>Agaricomycotina</taxon>
        <taxon>Agaricomycetes</taxon>
        <taxon>Agaricomycetidae</taxon>
        <taxon>Agaricales</taxon>
        <taxon>Marasmiineae</taxon>
        <taxon>Omphalotaceae</taxon>
        <taxon>Marasmiellus</taxon>
    </lineage>
</organism>
<feature type="compositionally biased region" description="Basic and acidic residues" evidence="1">
    <location>
        <begin position="431"/>
        <end position="480"/>
    </location>
</feature>
<sequence length="807" mass="89337">MRRIASVFSSSSSSRRDSRKPNNPVSLPDDHAQAQSSSSSSGSASIILKTPEDAPSTPLSTKSKKWIPWRSRKSPAVVDPPSQWQPAPAPLLRPAPPGRQRDESLYGESDDEPGLATINMPAVTPESLQKAARFIQIHTTNTLINQPCPSPFLIQNHSPLYPRSCNKSRSLPRPVTLVSSLHKRRLLQKLDKADSFSASEAESIILFSVRPLPMSAPSSHSSSSFDEKAISKTDRVSPFSPGLRRWISRPTFEDRFNMWTRDVDGTVTCQRITVTDYALAALEFSEAIEVSADGDVSPSFPIQSPGQDPIPDTSSPSPIPPSPPASDISSSPSSSSSNLSVPHSRTAPHLSAPSPLRNEHNAEPISNIVRTATAPASVKPYSTLADEPVSTTKRGVRFAENDNEENVPVGYAMRAKKQREEKARFLREEKEKRVYEEERAKIEEERRRRELERQEWEKEKMAWEKEKRTMEEERKKRMYAEEFAASRQRAETSRMGMKVSSSSTSLRDPPERNAASASVKRYSRPVYDSSRRLASEPAGTSSANSSSPENSRPPSISTPNLQPPRTNSRPPSVYSSQTISSEDVRQSQMRSHYAGSNASSRHGMDRSSTYSGSYYGWSSSNTNLMIPPVPQLPPFAMEMPLLPPTAPFMMNQYPRSRSRNSSPGSSPASSRNRLSNGSAEGVTQQPRPRNDSSPRNSTHGSTSSSPHRHSYQSHQRRASDDNSRRVSSQSQTMRLPQSPSSPHLPHNSNTMPRGRPINPAHMLQQQLPTPWTAMPTAQGYIPTAMPYSTGNNTLPRHPPSRRQTALS</sequence>
<proteinExistence type="predicted"/>
<keyword evidence="3" id="KW-1185">Reference proteome</keyword>
<feature type="region of interest" description="Disordered" evidence="1">
    <location>
        <begin position="294"/>
        <end position="360"/>
    </location>
</feature>
<evidence type="ECO:0000313" key="3">
    <source>
        <dbReference type="Proteomes" id="UP001498398"/>
    </source>
</evidence>
<feature type="region of interest" description="Disordered" evidence="1">
    <location>
        <begin position="431"/>
        <end position="625"/>
    </location>
</feature>
<evidence type="ECO:0000256" key="1">
    <source>
        <dbReference type="SAM" id="MobiDB-lite"/>
    </source>
</evidence>
<feature type="compositionally biased region" description="Polar residues" evidence="1">
    <location>
        <begin position="725"/>
        <end position="734"/>
    </location>
</feature>
<feature type="compositionally biased region" description="Low complexity" evidence="1">
    <location>
        <begin position="659"/>
        <end position="673"/>
    </location>
</feature>
<feature type="compositionally biased region" description="Low complexity" evidence="1">
    <location>
        <begin position="325"/>
        <end position="337"/>
    </location>
</feature>
<feature type="compositionally biased region" description="Low complexity" evidence="1">
    <location>
        <begin position="535"/>
        <end position="557"/>
    </location>
</feature>
<feature type="compositionally biased region" description="Polar residues" evidence="1">
    <location>
        <begin position="558"/>
        <end position="600"/>
    </location>
</feature>
<feature type="region of interest" description="Disordered" evidence="1">
    <location>
        <begin position="1"/>
        <end position="114"/>
    </location>
</feature>
<feature type="compositionally biased region" description="Low complexity" evidence="1">
    <location>
        <begin position="33"/>
        <end position="45"/>
    </location>
</feature>
<accession>A0ABR1K0K2</accession>
<feature type="region of interest" description="Disordered" evidence="1">
    <location>
        <begin position="782"/>
        <end position="807"/>
    </location>
</feature>
<feature type="compositionally biased region" description="Polar residues" evidence="1">
    <location>
        <begin position="674"/>
        <end position="705"/>
    </location>
</feature>
<name>A0ABR1K0K2_9AGAR</name>
<protein>
    <submittedName>
        <fullName evidence="2">Uncharacterized protein</fullName>
    </submittedName>
</protein>
<gene>
    <name evidence="2" type="ORF">VKT23_001973</name>
</gene>
<evidence type="ECO:0000313" key="2">
    <source>
        <dbReference type="EMBL" id="KAK7470548.1"/>
    </source>
</evidence>
<feature type="compositionally biased region" description="Low complexity" evidence="1">
    <location>
        <begin position="607"/>
        <end position="623"/>
    </location>
</feature>
<feature type="compositionally biased region" description="Low complexity" evidence="1">
    <location>
        <begin position="735"/>
        <end position="749"/>
    </location>
</feature>
<feature type="region of interest" description="Disordered" evidence="1">
    <location>
        <begin position="648"/>
        <end position="758"/>
    </location>
</feature>
<dbReference type="Proteomes" id="UP001498398">
    <property type="component" value="Unassembled WGS sequence"/>
</dbReference>
<feature type="compositionally biased region" description="Low complexity" evidence="1">
    <location>
        <begin position="1"/>
        <end position="13"/>
    </location>
</feature>
<feature type="compositionally biased region" description="Pro residues" evidence="1">
    <location>
        <begin position="87"/>
        <end position="97"/>
    </location>
</feature>
<feature type="compositionally biased region" description="Basic residues" evidence="1">
    <location>
        <begin position="706"/>
        <end position="716"/>
    </location>
</feature>